<dbReference type="EMBL" id="CP102774">
    <property type="protein sequence ID" value="UZF87313.1"/>
    <property type="molecule type" value="Genomic_DNA"/>
</dbReference>
<organism evidence="1">
    <name type="scientific">Bosea sp. NBC_00436</name>
    <dbReference type="NCBI Taxonomy" id="2969620"/>
    <lineage>
        <taxon>Bacteria</taxon>
        <taxon>Pseudomonadati</taxon>
        <taxon>Pseudomonadota</taxon>
        <taxon>Alphaproteobacteria</taxon>
        <taxon>Hyphomicrobiales</taxon>
        <taxon>Boseaceae</taxon>
        <taxon>Bosea</taxon>
    </lineage>
</organism>
<name>A0A9E8CSJ1_9HYPH</name>
<dbReference type="GO" id="GO:0032259">
    <property type="term" value="P:methylation"/>
    <property type="evidence" value="ECO:0007669"/>
    <property type="project" value="UniProtKB-KW"/>
</dbReference>
<keyword evidence="1" id="KW-0808">Transferase</keyword>
<dbReference type="GO" id="GO:0008168">
    <property type="term" value="F:methyltransferase activity"/>
    <property type="evidence" value="ECO:0007669"/>
    <property type="project" value="UniProtKB-KW"/>
</dbReference>
<dbReference type="SUPFAM" id="SSF53335">
    <property type="entry name" value="S-adenosyl-L-methionine-dependent methyltransferases"/>
    <property type="match status" value="1"/>
</dbReference>
<keyword evidence="1" id="KW-0489">Methyltransferase</keyword>
<dbReference type="Gene3D" id="3.40.50.150">
    <property type="entry name" value="Vaccinia Virus protein VP39"/>
    <property type="match status" value="1"/>
</dbReference>
<dbReference type="Pfam" id="PF13578">
    <property type="entry name" value="Methyltransf_24"/>
    <property type="match status" value="1"/>
</dbReference>
<accession>A0A9E8CSJ1</accession>
<protein>
    <submittedName>
        <fullName evidence="1">Class I SAM-dependent methyltransferase</fullName>
    </submittedName>
</protein>
<proteinExistence type="predicted"/>
<gene>
    <name evidence="1" type="ORF">NWE54_00490</name>
</gene>
<dbReference type="AlphaFoldDB" id="A0A9E8CSJ1"/>
<evidence type="ECO:0000313" key="1">
    <source>
        <dbReference type="EMBL" id="UZF87313.1"/>
    </source>
</evidence>
<dbReference type="InterPro" id="IPR029063">
    <property type="entry name" value="SAM-dependent_MTases_sf"/>
</dbReference>
<reference evidence="1" key="1">
    <citation type="submission" date="2022-08" db="EMBL/GenBank/DDBJ databases">
        <title>Complete Genome Sequences of 2 Bosea sp. soil isolates.</title>
        <authorList>
            <person name="Alvarez Arevalo M."/>
            <person name="Sterndorff E.B."/>
            <person name="Faurdal D."/>
            <person name="Joergensen T.S."/>
            <person name="Weber T."/>
        </authorList>
    </citation>
    <scope>NUCLEOTIDE SEQUENCE</scope>
    <source>
        <strain evidence="1">NBC_00436</strain>
    </source>
</reference>
<sequence>MTTVLENVLFDQKFNENWHMQLSERAGLLHTLNRIRPDVSLEIGTFLCGSLRPIAAMSRRVYTFDIDPNQHRSSALFPNVSFITGDSAKTLPLIIEKINASDEEVNFILVDGSHEEEGVRGDLTHCLRYKPKLRPTVILMHDSANPAVRAGILSAPWSDCPFVHGVDLDFVPGLLFDRADIKGQIWGGLAAAVMLPTPRSGPLEITSTFEPSRQALLKQSAYSS</sequence>